<dbReference type="Proteomes" id="UP001500994">
    <property type="component" value="Unassembled WGS sequence"/>
</dbReference>
<feature type="compositionally biased region" description="Basic and acidic residues" evidence="1">
    <location>
        <begin position="17"/>
        <end position="29"/>
    </location>
</feature>
<name>A0ABP6FCK0_9ACTN</name>
<comment type="caution">
    <text evidence="2">The sequence shown here is derived from an EMBL/GenBank/DDBJ whole genome shotgun (WGS) entry which is preliminary data.</text>
</comment>
<reference evidence="3" key="1">
    <citation type="journal article" date="2019" name="Int. J. Syst. Evol. Microbiol.">
        <title>The Global Catalogue of Microorganisms (GCM) 10K type strain sequencing project: providing services to taxonomists for standard genome sequencing and annotation.</title>
        <authorList>
            <consortium name="The Broad Institute Genomics Platform"/>
            <consortium name="The Broad Institute Genome Sequencing Center for Infectious Disease"/>
            <person name="Wu L."/>
            <person name="Ma J."/>
        </authorList>
    </citation>
    <scope>NUCLEOTIDE SEQUENCE [LARGE SCALE GENOMIC DNA]</scope>
    <source>
        <strain evidence="3">JCM 16374</strain>
    </source>
</reference>
<dbReference type="RefSeq" id="WP_344583506.1">
    <property type="nucleotide sequence ID" value="NZ_BAAARK010000040.1"/>
</dbReference>
<organism evidence="2 3">
    <name type="scientific">Streptomyces lunalinharesii</name>
    <dbReference type="NCBI Taxonomy" id="333384"/>
    <lineage>
        <taxon>Bacteria</taxon>
        <taxon>Bacillati</taxon>
        <taxon>Actinomycetota</taxon>
        <taxon>Actinomycetes</taxon>
        <taxon>Kitasatosporales</taxon>
        <taxon>Streptomycetaceae</taxon>
        <taxon>Streptomyces</taxon>
    </lineage>
</organism>
<feature type="region of interest" description="Disordered" evidence="1">
    <location>
        <begin position="1"/>
        <end position="29"/>
    </location>
</feature>
<evidence type="ECO:0000256" key="1">
    <source>
        <dbReference type="SAM" id="MobiDB-lite"/>
    </source>
</evidence>
<keyword evidence="3" id="KW-1185">Reference proteome</keyword>
<proteinExistence type="predicted"/>
<gene>
    <name evidence="2" type="ORF">GCM10009864_70920</name>
</gene>
<evidence type="ECO:0000313" key="2">
    <source>
        <dbReference type="EMBL" id="GAA2687025.1"/>
    </source>
</evidence>
<dbReference type="EMBL" id="BAAARK010000040">
    <property type="protein sequence ID" value="GAA2687025.1"/>
    <property type="molecule type" value="Genomic_DNA"/>
</dbReference>
<protein>
    <submittedName>
        <fullName evidence="2">Uncharacterized protein</fullName>
    </submittedName>
</protein>
<sequence>MTSREFDLDGWDDDDASDKAARSLTQTDRDLEAERQALNEKELAARITAAVEAVRPGLDKIPDPVDPAGAGDLTEEEQQHLGACQAGLELLSTAIWIAGKSLDTIATGRLFRKLPHKLEPERCYKTIEEWADVEYGISRGRCSQLRDGWQLGEVLNACGYKAPEGQVRELVPFTKQHGLKAAVGVYEMVLQAAGANKVTAQRLRETVKLFPGDLALSDEDNVDVIAQTLATAIQGVEPPASKPSNALPTALKRDVELRAVALADKLDRRRIARNEVLVQLLAAFADEKDSRVFDVIAERMTNSTS</sequence>
<evidence type="ECO:0000313" key="3">
    <source>
        <dbReference type="Proteomes" id="UP001500994"/>
    </source>
</evidence>
<accession>A0ABP6FCK0</accession>